<sequence>MNGESKYIVIYTGVLTTLFIWFLSLSGAFNLPSGILYDTFVNHIPEQQNAAKKTLLVEIDYDQQKSGDMVWISFLQNLNAIGASQVIFSFFPPNVSEKFYDKAVSMGNVIFGRQKLGKQDPAGEDLFDPIPARARGKKIITAPYDLPPNNYGVHRFEQAYFTVQNKKTPNFLVLAAQMRNTPELGEDNIFFINFMAATKKLPNIDFKRIVSGNLVPELVQDRSVIIGLKKAANSPGFNTPVHSGDNSISLVEYNGYALDTLIEQNPIKWSAPLTTLCFIITITFLGLTLYPLLSEIMILVYTGAFFMGCVIVTWVLLSHAFFWPPFFEIILTCATVLVFMFARKCSLKSRLAKEMILNRSIQIKKKFSATGFYESKEYWSRIINMVNQTLNLERAIFLDKVENDHRVKEIIALNTSISDIKERRRDYQRTPYSTAIKENKPIEIHSYFKTAKPNDVQYLVPLSFAGRLQGFWAFVISSGQAADISTLLPTINRFAVEIGEILYKRDKWHLEQAGQKSLINKILRFETKEDLSHEINNIINLLGRRVSILDLVFNSIESAVILYDIFGQVTHVNQGMSNFLKTMNIAPFKMTALDLAVKLTNHTAQQMRNLLSQTIISHDILTLPVTIADHDKSFLLSIRPLLIEEENSLIQDEAYPFDLHGMLFEMIDVTDAKNSGTLKAELFERSNIHLKEGVESISNVCMMLEDDKMVAEQKTKLIENLNDKKDNLINFITELNDYMSLDVFSETYQVFPVSTLKIIKNSISQLQEIAGKKRISFEIASGSLSDLVLAGPGDLKKLFISLFSILLHDAYEETAIQIRSESKNGSIFYSIYNAGYGMPDEDFQRYLSSGQLNNSKFFQEIRQLSPKLKQWKCDLTGTSQVGKGIQFNLMLNKF</sequence>
<gene>
    <name evidence="3" type="ordered locus">TOL2_C41340</name>
</gene>
<dbReference type="Pfam" id="PF05226">
    <property type="entry name" value="CHASE2"/>
    <property type="match status" value="1"/>
</dbReference>
<feature type="transmembrane region" description="Helical" evidence="1">
    <location>
        <begin position="322"/>
        <end position="342"/>
    </location>
</feature>
<evidence type="ECO:0000256" key="1">
    <source>
        <dbReference type="SAM" id="Phobius"/>
    </source>
</evidence>
<accession>K0NNP7</accession>
<dbReference type="OrthoDB" id="6127963at2"/>
<proteinExistence type="predicted"/>
<keyword evidence="1" id="KW-0472">Membrane</keyword>
<evidence type="ECO:0000259" key="2">
    <source>
        <dbReference type="Pfam" id="PF05226"/>
    </source>
</evidence>
<dbReference type="HOGENOM" id="CLU_323319_0_0_7"/>
<dbReference type="PATRIC" id="fig|651182.5.peg.4861"/>
<reference evidence="3 4" key="1">
    <citation type="journal article" date="2013" name="Environ. Microbiol.">
        <title>Complete genome, catabolic sub-proteomes and key-metabolites of Desulfobacula toluolica Tol2, a marine, aromatic compound-degrading, sulfate-reducing bacterium.</title>
        <authorList>
            <person name="Wohlbrand L."/>
            <person name="Jacob J.H."/>
            <person name="Kube M."/>
            <person name="Mussmann M."/>
            <person name="Jarling R."/>
            <person name="Beck A."/>
            <person name="Amann R."/>
            <person name="Wilkes H."/>
            <person name="Reinhardt R."/>
            <person name="Rabus R."/>
        </authorList>
    </citation>
    <scope>NUCLEOTIDE SEQUENCE [LARGE SCALE GENOMIC DNA]</scope>
    <source>
        <strain evidence="4">DSM 7467 / Tol2</strain>
    </source>
</reference>
<dbReference type="RefSeq" id="WP_014959470.1">
    <property type="nucleotide sequence ID" value="NC_018645.1"/>
</dbReference>
<keyword evidence="4" id="KW-1185">Reference proteome</keyword>
<keyword evidence="1" id="KW-0812">Transmembrane</keyword>
<dbReference type="KEGG" id="dto:TOL2_C41340"/>
<dbReference type="STRING" id="651182.TOL2_C41340"/>
<dbReference type="InterPro" id="IPR007890">
    <property type="entry name" value="CHASE2"/>
</dbReference>
<dbReference type="AlphaFoldDB" id="K0NNP7"/>
<feature type="transmembrane region" description="Helical" evidence="1">
    <location>
        <begin position="296"/>
        <end position="316"/>
    </location>
</feature>
<dbReference type="Proteomes" id="UP000007347">
    <property type="component" value="Chromosome"/>
</dbReference>
<feature type="transmembrane region" description="Helical" evidence="1">
    <location>
        <begin position="269"/>
        <end position="289"/>
    </location>
</feature>
<organism evidence="3 4">
    <name type="scientific">Desulfobacula toluolica (strain DSM 7467 / Tol2)</name>
    <dbReference type="NCBI Taxonomy" id="651182"/>
    <lineage>
        <taxon>Bacteria</taxon>
        <taxon>Pseudomonadati</taxon>
        <taxon>Thermodesulfobacteriota</taxon>
        <taxon>Desulfobacteria</taxon>
        <taxon>Desulfobacterales</taxon>
        <taxon>Desulfobacteraceae</taxon>
        <taxon>Desulfobacula</taxon>
    </lineage>
</organism>
<evidence type="ECO:0000313" key="3">
    <source>
        <dbReference type="EMBL" id="CCK82290.1"/>
    </source>
</evidence>
<feature type="domain" description="CHASE2" evidence="2">
    <location>
        <begin position="20"/>
        <end position="286"/>
    </location>
</feature>
<evidence type="ECO:0000313" key="4">
    <source>
        <dbReference type="Proteomes" id="UP000007347"/>
    </source>
</evidence>
<feature type="transmembrane region" description="Helical" evidence="1">
    <location>
        <begin position="7"/>
        <end position="29"/>
    </location>
</feature>
<dbReference type="EMBL" id="FO203503">
    <property type="protein sequence ID" value="CCK82290.1"/>
    <property type="molecule type" value="Genomic_DNA"/>
</dbReference>
<keyword evidence="1" id="KW-1133">Transmembrane helix</keyword>
<name>K0NNP7_DESTT</name>
<protein>
    <submittedName>
        <fullName evidence="3">Conserved uncharacterized membrane protein</fullName>
    </submittedName>
</protein>